<dbReference type="Proteomes" id="UP001065047">
    <property type="component" value="Unassembled WGS sequence"/>
</dbReference>
<dbReference type="EMBL" id="BAPF01000059">
    <property type="protein sequence ID" value="GBQ86519.1"/>
    <property type="molecule type" value="Genomic_DNA"/>
</dbReference>
<accession>A0ABQ0Q149</accession>
<reference evidence="1" key="1">
    <citation type="submission" date="2013-04" db="EMBL/GenBank/DDBJ databases">
        <title>The genome sequencing project of 58 acetic acid bacteria.</title>
        <authorList>
            <person name="Okamoto-Kainuma A."/>
            <person name="Ishikawa M."/>
            <person name="Umino S."/>
            <person name="Koizumi Y."/>
            <person name="Shiwa Y."/>
            <person name="Yoshikawa H."/>
            <person name="Matsutani M."/>
            <person name="Matsushita K."/>
        </authorList>
    </citation>
    <scope>NUCLEOTIDE SEQUENCE</scope>
    <source>
        <strain evidence="1">DSM 14337</strain>
    </source>
</reference>
<organism evidence="1 2">
    <name type="scientific">Acetobacter malorum DSM 14337</name>
    <dbReference type="NCBI Taxonomy" id="1307910"/>
    <lineage>
        <taxon>Bacteria</taxon>
        <taxon>Pseudomonadati</taxon>
        <taxon>Pseudomonadota</taxon>
        <taxon>Alphaproteobacteria</taxon>
        <taxon>Acetobacterales</taxon>
        <taxon>Acetobacteraceae</taxon>
        <taxon>Acetobacter</taxon>
    </lineage>
</organism>
<keyword evidence="2" id="KW-1185">Reference proteome</keyword>
<name>A0ABQ0Q149_9PROT</name>
<protein>
    <submittedName>
        <fullName evidence="1">Uncharacterized protein</fullName>
    </submittedName>
</protein>
<comment type="caution">
    <text evidence="1">The sequence shown here is derived from an EMBL/GenBank/DDBJ whole genome shotgun (WGS) entry which is preliminary data.</text>
</comment>
<proteinExistence type="predicted"/>
<sequence>MGPRIMTPSQLAARIVSELKAGNLADAARLSNFIIPIIGQAMASQQNQEDIDRLRGMHSALHNSITVLGSIIRQLQAACIVNPSSRNNLVALMHAKNLDATLATSAGILGNFLLARA</sequence>
<evidence type="ECO:0000313" key="1">
    <source>
        <dbReference type="EMBL" id="GBQ86519.1"/>
    </source>
</evidence>
<evidence type="ECO:0000313" key="2">
    <source>
        <dbReference type="Proteomes" id="UP001065047"/>
    </source>
</evidence>
<gene>
    <name evidence="1" type="ORF">AA14337_3342</name>
</gene>